<dbReference type="GO" id="GO:0004830">
    <property type="term" value="F:tryptophan-tRNA ligase activity"/>
    <property type="evidence" value="ECO:0007669"/>
    <property type="project" value="UniProtKB-EC"/>
</dbReference>
<comment type="similarity">
    <text evidence="2 11">Belongs to the class-I aminoacyl-tRNA synthetase family.</text>
</comment>
<dbReference type="SUPFAM" id="SSF52374">
    <property type="entry name" value="Nucleotidylyl transferase"/>
    <property type="match status" value="1"/>
</dbReference>
<evidence type="ECO:0000256" key="1">
    <source>
        <dbReference type="ARBA" id="ARBA00004173"/>
    </source>
</evidence>
<dbReference type="Gene3D" id="1.10.240.10">
    <property type="entry name" value="Tyrosyl-Transfer RNA Synthetase"/>
    <property type="match status" value="1"/>
</dbReference>
<gene>
    <name evidence="13" type="ORF">HAND1043_LOCUS10302</name>
</gene>
<feature type="signal peptide" evidence="12">
    <location>
        <begin position="1"/>
        <end position="24"/>
    </location>
</feature>
<dbReference type="GO" id="GO:0006436">
    <property type="term" value="P:tryptophanyl-tRNA aminoacylation"/>
    <property type="evidence" value="ECO:0007669"/>
    <property type="project" value="InterPro"/>
</dbReference>
<keyword evidence="7 11" id="KW-0648">Protein biosynthesis</keyword>
<protein>
    <recommendedName>
        <fullName evidence="3">tryptophan--tRNA ligase</fullName>
        <ecNumber evidence="3">6.1.1.2</ecNumber>
    </recommendedName>
    <alternativeName>
        <fullName evidence="9">Tryptophanyl-tRNA synthetase</fullName>
    </alternativeName>
</protein>
<name>A0A6U5CKF4_HEMAN</name>
<feature type="chain" id="PRO_5030160498" description="tryptophan--tRNA ligase" evidence="12">
    <location>
        <begin position="25"/>
        <end position="469"/>
    </location>
</feature>
<evidence type="ECO:0000256" key="10">
    <source>
        <dbReference type="ARBA" id="ARBA00049929"/>
    </source>
</evidence>
<evidence type="ECO:0000256" key="4">
    <source>
        <dbReference type="ARBA" id="ARBA00022598"/>
    </source>
</evidence>
<dbReference type="PANTHER" id="PTHR43766">
    <property type="entry name" value="TRYPTOPHAN--TRNA LIGASE, MITOCHONDRIAL"/>
    <property type="match status" value="1"/>
</dbReference>
<organism evidence="13">
    <name type="scientific">Hemiselmis andersenii</name>
    <name type="common">Cryptophyte alga</name>
    <dbReference type="NCBI Taxonomy" id="464988"/>
    <lineage>
        <taxon>Eukaryota</taxon>
        <taxon>Cryptophyceae</taxon>
        <taxon>Cryptomonadales</taxon>
        <taxon>Hemiselmidaceae</taxon>
        <taxon>Hemiselmis</taxon>
    </lineage>
</organism>
<dbReference type="GO" id="GO:0005524">
    <property type="term" value="F:ATP binding"/>
    <property type="evidence" value="ECO:0007669"/>
    <property type="project" value="UniProtKB-KW"/>
</dbReference>
<proteinExistence type="inferred from homology"/>
<evidence type="ECO:0000313" key="13">
    <source>
        <dbReference type="EMBL" id="CAD8743807.1"/>
    </source>
</evidence>
<dbReference type="InterPro" id="IPR014729">
    <property type="entry name" value="Rossmann-like_a/b/a_fold"/>
</dbReference>
<dbReference type="Gene3D" id="3.40.50.620">
    <property type="entry name" value="HUPs"/>
    <property type="match status" value="1"/>
</dbReference>
<dbReference type="HAMAP" id="MF_00140_B">
    <property type="entry name" value="Trp_tRNA_synth_B"/>
    <property type="match status" value="1"/>
</dbReference>
<sequence length="469" mass="51938">MRSTCALPTLTMLGAISLCSTATAAVTRSSLPTLSPSRLAAFAPSLSMPAARRGITAQGRTAALMQASPSLVASSPLLPSPLGTKSRINGPQGGLRNPSVVACRAASTDAKEEKKVQEKEDGKPAVKKRVISGVQPTGNLHLGNYLGAIRQWVKNQDEYENYFFVVDLHAITMPHSPAELKKASYDIVALYLACGIDPTKSKIFIQSHVTQHAELCWLLNCVTPMGWMEKMIQYKEKAKKQGESVSVGLFDYPILMAADILLYQAQLVPVGEDQRQHLELSRDIARRFNDLYCKKKSMPAKGRRVFRDPEALIVKEGARIMSLEDGTSKMSKSDPSEGSRINLSDSPDVIRKKIKRCKTDNFDGIEWDNPERPECTNLLNIFQACSGRSREDILEEVKDMRWGEFKPVLAEVVVEHLAPIQARYQELVDDKTYLHQVLREGAEGAEEVAAQTMQWTKNAMGFTSRADLD</sequence>
<dbReference type="PROSITE" id="PS00178">
    <property type="entry name" value="AA_TRNA_LIGASE_I"/>
    <property type="match status" value="1"/>
</dbReference>
<keyword evidence="5 11" id="KW-0547">Nucleotide-binding</keyword>
<keyword evidence="12" id="KW-0732">Signal</keyword>
<dbReference type="EMBL" id="HBFK01016721">
    <property type="protein sequence ID" value="CAD8743807.1"/>
    <property type="molecule type" value="Transcribed_RNA"/>
</dbReference>
<evidence type="ECO:0000256" key="12">
    <source>
        <dbReference type="SAM" id="SignalP"/>
    </source>
</evidence>
<dbReference type="NCBIfam" id="TIGR00233">
    <property type="entry name" value="trpS"/>
    <property type="match status" value="1"/>
</dbReference>
<evidence type="ECO:0000256" key="6">
    <source>
        <dbReference type="ARBA" id="ARBA00022840"/>
    </source>
</evidence>
<evidence type="ECO:0000256" key="5">
    <source>
        <dbReference type="ARBA" id="ARBA00022741"/>
    </source>
</evidence>
<dbReference type="InterPro" id="IPR024109">
    <property type="entry name" value="Trp-tRNA-ligase_bac-type"/>
</dbReference>
<evidence type="ECO:0000256" key="2">
    <source>
        <dbReference type="ARBA" id="ARBA00005594"/>
    </source>
</evidence>
<comment type="catalytic activity">
    <reaction evidence="10">
        <text>tRNA(Trp) + L-tryptophan + ATP = L-tryptophyl-tRNA(Trp) + AMP + diphosphate + H(+)</text>
        <dbReference type="Rhea" id="RHEA:24080"/>
        <dbReference type="Rhea" id="RHEA-COMP:9671"/>
        <dbReference type="Rhea" id="RHEA-COMP:9705"/>
        <dbReference type="ChEBI" id="CHEBI:15378"/>
        <dbReference type="ChEBI" id="CHEBI:30616"/>
        <dbReference type="ChEBI" id="CHEBI:33019"/>
        <dbReference type="ChEBI" id="CHEBI:57912"/>
        <dbReference type="ChEBI" id="CHEBI:78442"/>
        <dbReference type="ChEBI" id="CHEBI:78535"/>
        <dbReference type="ChEBI" id="CHEBI:456215"/>
        <dbReference type="EC" id="6.1.1.2"/>
    </reaction>
</comment>
<dbReference type="CDD" id="cd00806">
    <property type="entry name" value="TrpRS_core"/>
    <property type="match status" value="1"/>
</dbReference>
<keyword evidence="4 11" id="KW-0436">Ligase</keyword>
<accession>A0A6U5CKF4</accession>
<dbReference type="InterPro" id="IPR002306">
    <property type="entry name" value="Trp-tRNA-ligase"/>
</dbReference>
<dbReference type="AlphaFoldDB" id="A0A6U5CKF4"/>
<dbReference type="EC" id="6.1.1.2" evidence="3"/>
<evidence type="ECO:0000256" key="3">
    <source>
        <dbReference type="ARBA" id="ARBA00013161"/>
    </source>
</evidence>
<dbReference type="PRINTS" id="PR01039">
    <property type="entry name" value="TRNASYNTHTRP"/>
</dbReference>
<evidence type="ECO:0000256" key="7">
    <source>
        <dbReference type="ARBA" id="ARBA00022917"/>
    </source>
</evidence>
<comment type="subcellular location">
    <subcellularLocation>
        <location evidence="1">Mitochondrion</location>
    </subcellularLocation>
</comment>
<evidence type="ECO:0000256" key="8">
    <source>
        <dbReference type="ARBA" id="ARBA00023146"/>
    </source>
</evidence>
<dbReference type="Pfam" id="PF00579">
    <property type="entry name" value="tRNA-synt_1b"/>
    <property type="match status" value="1"/>
</dbReference>
<dbReference type="FunFam" id="1.10.240.10:FF:000002">
    <property type="entry name" value="Tryptophan--tRNA ligase"/>
    <property type="match status" value="1"/>
</dbReference>
<dbReference type="InterPro" id="IPR002305">
    <property type="entry name" value="aa-tRNA-synth_Ic"/>
</dbReference>
<evidence type="ECO:0000256" key="11">
    <source>
        <dbReference type="RuleBase" id="RU363036"/>
    </source>
</evidence>
<reference evidence="13" key="1">
    <citation type="submission" date="2021-01" db="EMBL/GenBank/DDBJ databases">
        <authorList>
            <person name="Corre E."/>
            <person name="Pelletier E."/>
            <person name="Niang G."/>
            <person name="Scheremetjew M."/>
            <person name="Finn R."/>
            <person name="Kale V."/>
            <person name="Holt S."/>
            <person name="Cochrane G."/>
            <person name="Meng A."/>
            <person name="Brown T."/>
            <person name="Cohen L."/>
        </authorList>
    </citation>
    <scope>NUCLEOTIDE SEQUENCE</scope>
    <source>
        <strain evidence="13">CCMP441</strain>
    </source>
</reference>
<dbReference type="InterPro" id="IPR050203">
    <property type="entry name" value="Trp-tRNA_synthetase"/>
</dbReference>
<keyword evidence="8 11" id="KW-0030">Aminoacyl-tRNA synthetase</keyword>
<dbReference type="InterPro" id="IPR001412">
    <property type="entry name" value="aa-tRNA-synth_I_CS"/>
</dbReference>
<dbReference type="GO" id="GO:0005739">
    <property type="term" value="C:mitochondrion"/>
    <property type="evidence" value="ECO:0007669"/>
    <property type="project" value="UniProtKB-SubCell"/>
</dbReference>
<keyword evidence="6 11" id="KW-0067">ATP-binding</keyword>
<evidence type="ECO:0000256" key="9">
    <source>
        <dbReference type="ARBA" id="ARBA00030268"/>
    </source>
</evidence>
<dbReference type="PANTHER" id="PTHR43766:SF1">
    <property type="entry name" value="TRYPTOPHAN--TRNA LIGASE, MITOCHONDRIAL"/>
    <property type="match status" value="1"/>
</dbReference>